<evidence type="ECO:0000256" key="8">
    <source>
        <dbReference type="ARBA" id="ARBA00022741"/>
    </source>
</evidence>
<feature type="domain" description="Histidine kinase" evidence="16">
    <location>
        <begin position="578"/>
        <end position="787"/>
    </location>
</feature>
<dbReference type="InterPro" id="IPR003661">
    <property type="entry name" value="HisK_dim/P_dom"/>
</dbReference>
<organism evidence="18 19">
    <name type="scientific">Oecophyllibacter saccharovorans</name>
    <dbReference type="NCBI Taxonomy" id="2558360"/>
    <lineage>
        <taxon>Bacteria</taxon>
        <taxon>Pseudomonadati</taxon>
        <taxon>Pseudomonadota</taxon>
        <taxon>Alphaproteobacteria</taxon>
        <taxon>Acetobacterales</taxon>
        <taxon>Acetobacteraceae</taxon>
        <taxon>Oecophyllibacter</taxon>
    </lineage>
</organism>
<keyword evidence="11 15" id="KW-1133">Transmembrane helix</keyword>
<dbReference type="Pfam" id="PF19312">
    <property type="entry name" value="NtrY_N"/>
    <property type="match status" value="1"/>
</dbReference>
<feature type="domain" description="HAMP" evidence="17">
    <location>
        <begin position="355"/>
        <end position="412"/>
    </location>
</feature>
<evidence type="ECO:0000256" key="10">
    <source>
        <dbReference type="ARBA" id="ARBA00022840"/>
    </source>
</evidence>
<comment type="subcellular location">
    <subcellularLocation>
        <location evidence="2">Cell membrane</location>
        <topology evidence="2">Multi-pass membrane protein</topology>
    </subcellularLocation>
</comment>
<dbReference type="GO" id="GO:0000155">
    <property type="term" value="F:phosphorelay sensor kinase activity"/>
    <property type="evidence" value="ECO:0007669"/>
    <property type="project" value="InterPro"/>
</dbReference>
<evidence type="ECO:0000256" key="15">
    <source>
        <dbReference type="SAM" id="Phobius"/>
    </source>
</evidence>
<dbReference type="Gene3D" id="6.10.340.10">
    <property type="match status" value="1"/>
</dbReference>
<dbReference type="SMART" id="SM00304">
    <property type="entry name" value="HAMP"/>
    <property type="match status" value="1"/>
</dbReference>
<evidence type="ECO:0000259" key="17">
    <source>
        <dbReference type="PROSITE" id="PS50885"/>
    </source>
</evidence>
<dbReference type="EC" id="2.7.13.3" evidence="3"/>
<evidence type="ECO:0000313" key="19">
    <source>
        <dbReference type="Proteomes" id="UP000315037"/>
    </source>
</evidence>
<dbReference type="InterPro" id="IPR045671">
    <property type="entry name" value="NtrY-like_N"/>
</dbReference>
<evidence type="ECO:0000256" key="2">
    <source>
        <dbReference type="ARBA" id="ARBA00004651"/>
    </source>
</evidence>
<evidence type="ECO:0000256" key="4">
    <source>
        <dbReference type="ARBA" id="ARBA00022475"/>
    </source>
</evidence>
<dbReference type="SMART" id="SM00388">
    <property type="entry name" value="HisKA"/>
    <property type="match status" value="1"/>
</dbReference>
<accession>A0A506ULK5</accession>
<dbReference type="AlphaFoldDB" id="A0A506ULK5"/>
<dbReference type="CDD" id="cd06225">
    <property type="entry name" value="HAMP"/>
    <property type="match status" value="1"/>
</dbReference>
<evidence type="ECO:0000256" key="6">
    <source>
        <dbReference type="ARBA" id="ARBA00022679"/>
    </source>
</evidence>
<name>A0A506ULK5_9PROT</name>
<dbReference type="Gene3D" id="1.10.287.130">
    <property type="match status" value="1"/>
</dbReference>
<comment type="catalytic activity">
    <reaction evidence="1">
        <text>ATP + protein L-histidine = ADP + protein N-phospho-L-histidine.</text>
        <dbReference type="EC" id="2.7.13.3"/>
    </reaction>
</comment>
<comment type="caution">
    <text evidence="18">The sequence shown here is derived from an EMBL/GenBank/DDBJ whole genome shotgun (WGS) entry which is preliminary data.</text>
</comment>
<dbReference type="InterPro" id="IPR035965">
    <property type="entry name" value="PAS-like_dom_sf"/>
</dbReference>
<evidence type="ECO:0000256" key="13">
    <source>
        <dbReference type="ARBA" id="ARBA00023136"/>
    </source>
</evidence>
<dbReference type="InterPro" id="IPR005467">
    <property type="entry name" value="His_kinase_dom"/>
</dbReference>
<evidence type="ECO:0000256" key="14">
    <source>
        <dbReference type="SAM" id="MobiDB-lite"/>
    </source>
</evidence>
<dbReference type="SUPFAM" id="SSF47384">
    <property type="entry name" value="Homodimeric domain of signal transducing histidine kinase"/>
    <property type="match status" value="1"/>
</dbReference>
<dbReference type="GO" id="GO:0005886">
    <property type="term" value="C:plasma membrane"/>
    <property type="evidence" value="ECO:0007669"/>
    <property type="project" value="UniProtKB-SubCell"/>
</dbReference>
<dbReference type="Pfam" id="PF02518">
    <property type="entry name" value="HATPase_c"/>
    <property type="match status" value="1"/>
</dbReference>
<keyword evidence="7 15" id="KW-0812">Transmembrane</keyword>
<evidence type="ECO:0000256" key="7">
    <source>
        <dbReference type="ARBA" id="ARBA00022692"/>
    </source>
</evidence>
<evidence type="ECO:0000313" key="18">
    <source>
        <dbReference type="EMBL" id="TPW34200.1"/>
    </source>
</evidence>
<dbReference type="Gene3D" id="3.30.450.20">
    <property type="entry name" value="PAS domain"/>
    <property type="match status" value="1"/>
</dbReference>
<dbReference type="PROSITE" id="PS50885">
    <property type="entry name" value="HAMP"/>
    <property type="match status" value="1"/>
</dbReference>
<dbReference type="InterPro" id="IPR036097">
    <property type="entry name" value="HisK_dim/P_sf"/>
</dbReference>
<keyword evidence="9" id="KW-0418">Kinase</keyword>
<feature type="transmembrane region" description="Helical" evidence="15">
    <location>
        <begin position="77"/>
        <end position="101"/>
    </location>
</feature>
<dbReference type="PANTHER" id="PTHR43065">
    <property type="entry name" value="SENSOR HISTIDINE KINASE"/>
    <property type="match status" value="1"/>
</dbReference>
<proteinExistence type="predicted"/>
<feature type="region of interest" description="Disordered" evidence="14">
    <location>
        <begin position="881"/>
        <end position="900"/>
    </location>
</feature>
<evidence type="ECO:0000256" key="9">
    <source>
        <dbReference type="ARBA" id="ARBA00022777"/>
    </source>
</evidence>
<feature type="region of interest" description="Disordered" evidence="14">
    <location>
        <begin position="792"/>
        <end position="861"/>
    </location>
</feature>
<dbReference type="Pfam" id="PF00512">
    <property type="entry name" value="HisKA"/>
    <property type="match status" value="1"/>
</dbReference>
<dbReference type="SUPFAM" id="SSF55874">
    <property type="entry name" value="ATPase domain of HSP90 chaperone/DNA topoisomerase II/histidine kinase"/>
    <property type="match status" value="1"/>
</dbReference>
<dbReference type="InterPro" id="IPR036890">
    <property type="entry name" value="HATPase_C_sf"/>
</dbReference>
<keyword evidence="12" id="KW-0902">Two-component regulatory system</keyword>
<evidence type="ECO:0000259" key="16">
    <source>
        <dbReference type="PROSITE" id="PS50109"/>
    </source>
</evidence>
<dbReference type="Gene3D" id="3.30.565.10">
    <property type="entry name" value="Histidine kinase-like ATPase, C-terminal domain"/>
    <property type="match status" value="1"/>
</dbReference>
<sequence>MSGAKPGSPDPVSDGKAPPPPGRLQNALRQLRHRLRRGGAWLASANGVMGLTVLALVLAFLTFIVLAGGLTFTHLPLVQAILFLLDFLTLLLVAAAGVRQIGRMLAERRMGLAGARLHTRMVTLFAVVAVGPTLIVGALAALFFHYGVEIWFSNRVNTALTEARSVAAGYLREHNDNTRTEAFALANTLLTVQNDMFARGEDLFHDSSRLQSLLEDEVMERGLSDAMIFDPLTDKIIATGGLLLGKAGALPLELPPKSMVAMARTGEAAILDQPNEQVVRAVVSLGGNSGLMLVITQPVDPSILHHMRRTDKVVSDYQRMINNRYSTQAVLVGIFALMGLLVLAVGMLTGLGLANRIARPISHLITAARRISRGDLAARVPVQPSPRERDDEVTTLSRAFNRMTDQLESQRSELMKAYGQIDERRRFTETVLAGVSAGVIGLDSQEAIELPNRAASTILQKDLEAAIGRPLVEVVPEFGPLLEAVRRAPEQEHTAEIQIETEHAPAPGGPGEGGGAGAGRTLLVRAAGEFRDASKGAPSNPPLPVPAQNMQGYVVTFDDITALQIAQRKAAWADVARRIAHEIKNPLTPIQLAAERLRRRFQKEIASDPETYGQLVETIIRQVGDIGRMVDEFSAFARMPQPVMERHDLARLCREALILQRHAHPEITYETQGLGSSRDGKEERVMVICDRRLITQALTNLLQNAADAIEMVAPGEDGKKRPGVITLSLQRKNGQAVISVADNGIGLPPADRHRLIEPYVTHKPKGTGLGLAIVHKIMDAHAGGLTLHDLSQQEPGQAAASPGSPRESGTGCLPPEPVQLVPAEPASGSASGADRPPAAGEAEGKAPSAGEKTVGKTRNHGLGRHGTLVILCLPLAEGKDAHVAPEPATGPVEPAMRPGR</sequence>
<evidence type="ECO:0000256" key="12">
    <source>
        <dbReference type="ARBA" id="ARBA00023012"/>
    </source>
</evidence>
<keyword evidence="10" id="KW-0067">ATP-binding</keyword>
<dbReference type="InterPro" id="IPR003594">
    <property type="entry name" value="HATPase_dom"/>
</dbReference>
<keyword evidence="8" id="KW-0547">Nucleotide-binding</keyword>
<keyword evidence="13 15" id="KW-0472">Membrane</keyword>
<feature type="transmembrane region" description="Helical" evidence="15">
    <location>
        <begin position="39"/>
        <end position="65"/>
    </location>
</feature>
<protein>
    <recommendedName>
        <fullName evidence="3">histidine kinase</fullName>
        <ecNumber evidence="3">2.7.13.3</ecNumber>
    </recommendedName>
</protein>
<keyword evidence="6" id="KW-0808">Transferase</keyword>
<dbReference type="SUPFAM" id="SSF55785">
    <property type="entry name" value="PYP-like sensor domain (PAS domain)"/>
    <property type="match status" value="1"/>
</dbReference>
<evidence type="ECO:0000256" key="11">
    <source>
        <dbReference type="ARBA" id="ARBA00022989"/>
    </source>
</evidence>
<feature type="transmembrane region" description="Helical" evidence="15">
    <location>
        <begin position="329"/>
        <end position="354"/>
    </location>
</feature>
<keyword evidence="19" id="KW-1185">Reference proteome</keyword>
<feature type="transmembrane region" description="Helical" evidence="15">
    <location>
        <begin position="122"/>
        <end position="146"/>
    </location>
</feature>
<dbReference type="PANTHER" id="PTHR43065:SF10">
    <property type="entry name" value="PEROXIDE STRESS-ACTIVATED HISTIDINE KINASE MAK3"/>
    <property type="match status" value="1"/>
</dbReference>
<dbReference type="SUPFAM" id="SSF158472">
    <property type="entry name" value="HAMP domain-like"/>
    <property type="match status" value="1"/>
</dbReference>
<evidence type="ECO:0000256" key="1">
    <source>
        <dbReference type="ARBA" id="ARBA00000085"/>
    </source>
</evidence>
<evidence type="ECO:0000256" key="3">
    <source>
        <dbReference type="ARBA" id="ARBA00012438"/>
    </source>
</evidence>
<dbReference type="Pfam" id="PF00672">
    <property type="entry name" value="HAMP"/>
    <property type="match status" value="1"/>
</dbReference>
<dbReference type="EMBL" id="SORZ01000002">
    <property type="protein sequence ID" value="TPW34200.1"/>
    <property type="molecule type" value="Genomic_DNA"/>
</dbReference>
<dbReference type="CDD" id="cd00082">
    <property type="entry name" value="HisKA"/>
    <property type="match status" value="1"/>
</dbReference>
<feature type="region of interest" description="Disordered" evidence="14">
    <location>
        <begin position="1"/>
        <end position="24"/>
    </location>
</feature>
<keyword evidence="4" id="KW-1003">Cell membrane</keyword>
<keyword evidence="5" id="KW-0597">Phosphoprotein</keyword>
<reference evidence="18 19" key="1">
    <citation type="submission" date="2019-03" db="EMBL/GenBank/DDBJ databases">
        <title>The complete genome sequence of Neokomagataea sp. Jb2 NBRC113641.</title>
        <authorList>
            <person name="Chua K.-O."/>
            <person name="Chan K.-G."/>
            <person name="See-Too W.-S."/>
        </authorList>
    </citation>
    <scope>NUCLEOTIDE SEQUENCE [LARGE SCALE GENOMIC DNA]</scope>
    <source>
        <strain evidence="18 19">Jb2</strain>
    </source>
</reference>
<dbReference type="InterPro" id="IPR004358">
    <property type="entry name" value="Sig_transdc_His_kin-like_C"/>
</dbReference>
<dbReference type="InterPro" id="IPR003660">
    <property type="entry name" value="HAMP_dom"/>
</dbReference>
<dbReference type="PRINTS" id="PR00344">
    <property type="entry name" value="BCTRLSENSOR"/>
</dbReference>
<dbReference type="Proteomes" id="UP000315037">
    <property type="component" value="Unassembled WGS sequence"/>
</dbReference>
<feature type="compositionally biased region" description="Low complexity" evidence="14">
    <location>
        <begin position="826"/>
        <end position="852"/>
    </location>
</feature>
<dbReference type="GO" id="GO:0005524">
    <property type="term" value="F:ATP binding"/>
    <property type="evidence" value="ECO:0007669"/>
    <property type="project" value="UniProtKB-KW"/>
</dbReference>
<dbReference type="PROSITE" id="PS50109">
    <property type="entry name" value="HIS_KIN"/>
    <property type="match status" value="1"/>
</dbReference>
<gene>
    <name evidence="18" type="ORF">E3202_06715</name>
</gene>
<evidence type="ECO:0000256" key="5">
    <source>
        <dbReference type="ARBA" id="ARBA00022553"/>
    </source>
</evidence>
<dbReference type="SMART" id="SM00387">
    <property type="entry name" value="HATPase_c"/>
    <property type="match status" value="1"/>
</dbReference>